<dbReference type="NCBIfam" id="NF045474">
    <property type="entry name" value="Opp2C"/>
    <property type="match status" value="1"/>
</dbReference>
<evidence type="ECO:0000256" key="5">
    <source>
        <dbReference type="ARBA" id="ARBA00022989"/>
    </source>
</evidence>
<evidence type="ECO:0000256" key="4">
    <source>
        <dbReference type="ARBA" id="ARBA00022692"/>
    </source>
</evidence>
<keyword evidence="5 8" id="KW-1133">Transmembrane helix</keyword>
<accession>A0A2K2U4L4</accession>
<evidence type="ECO:0000256" key="3">
    <source>
        <dbReference type="ARBA" id="ARBA00022475"/>
    </source>
</evidence>
<dbReference type="PANTHER" id="PTHR43386:SF1">
    <property type="entry name" value="D,D-DIPEPTIDE TRANSPORT SYSTEM PERMEASE PROTEIN DDPC-RELATED"/>
    <property type="match status" value="1"/>
</dbReference>
<dbReference type="Proteomes" id="UP000236488">
    <property type="component" value="Unassembled WGS sequence"/>
</dbReference>
<dbReference type="GO" id="GO:0055085">
    <property type="term" value="P:transmembrane transport"/>
    <property type="evidence" value="ECO:0007669"/>
    <property type="project" value="InterPro"/>
</dbReference>
<dbReference type="InterPro" id="IPR035906">
    <property type="entry name" value="MetI-like_sf"/>
</dbReference>
<feature type="transmembrane region" description="Helical" evidence="8">
    <location>
        <begin position="41"/>
        <end position="67"/>
    </location>
</feature>
<evidence type="ECO:0000256" key="2">
    <source>
        <dbReference type="ARBA" id="ARBA00022448"/>
    </source>
</evidence>
<keyword evidence="6 8" id="KW-0472">Membrane</keyword>
<dbReference type="InterPro" id="IPR050366">
    <property type="entry name" value="BP-dependent_transpt_permease"/>
</dbReference>
<evidence type="ECO:0000256" key="1">
    <source>
        <dbReference type="ARBA" id="ARBA00004651"/>
    </source>
</evidence>
<dbReference type="PANTHER" id="PTHR43386">
    <property type="entry name" value="OLIGOPEPTIDE TRANSPORT SYSTEM PERMEASE PROTEIN APPC"/>
    <property type="match status" value="1"/>
</dbReference>
<feature type="domain" description="ABC transmembrane type-1" evidence="9">
    <location>
        <begin position="114"/>
        <end position="303"/>
    </location>
</feature>
<name>A0A2K2U4L4_9ACTN</name>
<feature type="transmembrane region" description="Helical" evidence="8">
    <location>
        <begin position="153"/>
        <end position="173"/>
    </location>
</feature>
<evidence type="ECO:0000259" key="9">
    <source>
        <dbReference type="PROSITE" id="PS50928"/>
    </source>
</evidence>
<dbReference type="CDD" id="cd06261">
    <property type="entry name" value="TM_PBP2"/>
    <property type="match status" value="1"/>
</dbReference>
<evidence type="ECO:0000313" key="11">
    <source>
        <dbReference type="Proteomes" id="UP000236488"/>
    </source>
</evidence>
<reference evidence="10 11" key="1">
    <citation type="journal article" date="2018" name="Int. J. Syst. Evol. Microbiol.">
        <title>Rubneribacter badeniensis gen. nov., sp. nov. and Enteroscipio rubneri gen. nov., sp. nov., new members of the Eggerthellaceae isolated from human faeces.</title>
        <authorList>
            <person name="Danylec N."/>
            <person name="Gobl A."/>
            <person name="Stoll D.A."/>
            <person name="Hetzer B."/>
            <person name="Kulling S.E."/>
            <person name="Huch M."/>
        </authorList>
    </citation>
    <scope>NUCLEOTIDE SEQUENCE [LARGE SCALE GENOMIC DNA]</scope>
    <source>
        <strain evidence="10 11">ResAG-85</strain>
    </source>
</reference>
<dbReference type="InterPro" id="IPR000515">
    <property type="entry name" value="MetI-like"/>
</dbReference>
<comment type="similarity">
    <text evidence="7">Belongs to the binding-protein-dependent transport system permease family. OppBC subfamily.</text>
</comment>
<comment type="subcellular location">
    <subcellularLocation>
        <location evidence="1 8">Cell membrane</location>
        <topology evidence="1 8">Multi-pass membrane protein</topology>
    </subcellularLocation>
</comment>
<dbReference type="Pfam" id="PF12911">
    <property type="entry name" value="OppC_N"/>
    <property type="match status" value="1"/>
</dbReference>
<feature type="transmembrane region" description="Helical" evidence="8">
    <location>
        <begin position="281"/>
        <end position="302"/>
    </location>
</feature>
<dbReference type="AlphaFoldDB" id="A0A2K2U4L4"/>
<dbReference type="InterPro" id="IPR053385">
    <property type="entry name" value="ABC_transport_permease"/>
</dbReference>
<keyword evidence="2 8" id="KW-0813">Transport</keyword>
<dbReference type="PROSITE" id="PS50928">
    <property type="entry name" value="ABC_TM1"/>
    <property type="match status" value="1"/>
</dbReference>
<dbReference type="InterPro" id="IPR025966">
    <property type="entry name" value="OppC_N"/>
</dbReference>
<feature type="transmembrane region" description="Helical" evidence="8">
    <location>
        <begin position="120"/>
        <end position="141"/>
    </location>
</feature>
<dbReference type="GO" id="GO:0005886">
    <property type="term" value="C:plasma membrane"/>
    <property type="evidence" value="ECO:0007669"/>
    <property type="project" value="UniProtKB-SubCell"/>
</dbReference>
<dbReference type="SUPFAM" id="SSF161098">
    <property type="entry name" value="MetI-like"/>
    <property type="match status" value="1"/>
</dbReference>
<evidence type="ECO:0000256" key="7">
    <source>
        <dbReference type="ARBA" id="ARBA00024202"/>
    </source>
</evidence>
<protein>
    <submittedName>
        <fullName evidence="10">ABC transporter permease</fullName>
    </submittedName>
</protein>
<keyword evidence="11" id="KW-1185">Reference proteome</keyword>
<dbReference type="Pfam" id="PF00528">
    <property type="entry name" value="BPD_transp_1"/>
    <property type="match status" value="1"/>
</dbReference>
<dbReference type="EMBL" id="PPEL01000044">
    <property type="protein sequence ID" value="PNV65148.1"/>
    <property type="molecule type" value="Genomic_DNA"/>
</dbReference>
<evidence type="ECO:0000313" key="10">
    <source>
        <dbReference type="EMBL" id="PNV65148.1"/>
    </source>
</evidence>
<organism evidence="10 11">
    <name type="scientific">Rubneribacter badeniensis</name>
    <dbReference type="NCBI Taxonomy" id="2070688"/>
    <lineage>
        <taxon>Bacteria</taxon>
        <taxon>Bacillati</taxon>
        <taxon>Actinomycetota</taxon>
        <taxon>Coriobacteriia</taxon>
        <taxon>Eggerthellales</taxon>
        <taxon>Eggerthellaceae</taxon>
        <taxon>Rubneribacter</taxon>
    </lineage>
</organism>
<comment type="caution">
    <text evidence="10">The sequence shown here is derived from an EMBL/GenBank/DDBJ whole genome shotgun (WGS) entry which is preliminary data.</text>
</comment>
<dbReference type="Gene3D" id="1.10.3720.10">
    <property type="entry name" value="MetI-like"/>
    <property type="match status" value="1"/>
</dbReference>
<keyword evidence="4 8" id="KW-0812">Transmembrane</keyword>
<sequence length="317" mass="33476">MMSMAKNKLLATEPAPSGEALLGGKPAGASKERRVSVWKDVLAGIVSNKAALASAIFILLLAAIALVTKFFPQVLPYDPYAQNLSESLLGPSAQHWFGTDIQGRDIFCRVLVGTQITLTVGLAAVAISLFAGVLLGSVAGYKGGKWDTVIMRVMDMMLSIPSILLAIAIMAALGPGIEKAVVAIGLVAIPEYARIVRSEILSIKENDYVAAARVIGDSNAKIVFKHVLPNVLPSIIVRATLGISTAILDAAALGFLGLGVQPPAAEWGDMLGRGRNELFRAPWLMIFPGLAITLTVLAFNLLGDGIRDGLDPKARKR</sequence>
<gene>
    <name evidence="10" type="ORF">C2L80_08045</name>
</gene>
<keyword evidence="3" id="KW-1003">Cell membrane</keyword>
<proteinExistence type="inferred from homology"/>
<evidence type="ECO:0000256" key="8">
    <source>
        <dbReference type="RuleBase" id="RU363032"/>
    </source>
</evidence>
<evidence type="ECO:0000256" key="6">
    <source>
        <dbReference type="ARBA" id="ARBA00023136"/>
    </source>
</evidence>